<keyword evidence="2" id="KW-1185">Reference proteome</keyword>
<comment type="caution">
    <text evidence="1">The sequence shown here is derived from an EMBL/GenBank/DDBJ whole genome shotgun (WGS) entry which is preliminary data.</text>
</comment>
<dbReference type="EMBL" id="JARQWQ010000043">
    <property type="protein sequence ID" value="KAK2558801.1"/>
    <property type="molecule type" value="Genomic_DNA"/>
</dbReference>
<accession>A0AAD9QDA8</accession>
<sequence>MDTSKGSSMLVMPPGITTHSVLMDLKTHLKSAYSEKKQHDIALHCHWLQEQSDSPREDNDL</sequence>
<protein>
    <submittedName>
        <fullName evidence="1">Uncharacterized protein</fullName>
    </submittedName>
</protein>
<dbReference type="AlphaFoldDB" id="A0AAD9QDA8"/>
<evidence type="ECO:0000313" key="2">
    <source>
        <dbReference type="Proteomes" id="UP001249851"/>
    </source>
</evidence>
<reference evidence="1" key="2">
    <citation type="journal article" date="2023" name="Science">
        <title>Genomic signatures of disease resistance in endangered staghorn corals.</title>
        <authorList>
            <person name="Vollmer S.V."/>
            <person name="Selwyn J.D."/>
            <person name="Despard B.A."/>
            <person name="Roesel C.L."/>
        </authorList>
    </citation>
    <scope>NUCLEOTIDE SEQUENCE</scope>
    <source>
        <strain evidence="1">K2</strain>
    </source>
</reference>
<dbReference type="Proteomes" id="UP001249851">
    <property type="component" value="Unassembled WGS sequence"/>
</dbReference>
<evidence type="ECO:0000313" key="1">
    <source>
        <dbReference type="EMBL" id="KAK2558801.1"/>
    </source>
</evidence>
<name>A0AAD9QDA8_ACRCE</name>
<reference evidence="1" key="1">
    <citation type="journal article" date="2023" name="G3 (Bethesda)">
        <title>Whole genome assembly and annotation of the endangered Caribbean coral Acropora cervicornis.</title>
        <authorList>
            <person name="Selwyn J.D."/>
            <person name="Vollmer S.V."/>
        </authorList>
    </citation>
    <scope>NUCLEOTIDE SEQUENCE</scope>
    <source>
        <strain evidence="1">K2</strain>
    </source>
</reference>
<gene>
    <name evidence="1" type="ORF">P5673_019016</name>
</gene>
<organism evidence="1 2">
    <name type="scientific">Acropora cervicornis</name>
    <name type="common">Staghorn coral</name>
    <dbReference type="NCBI Taxonomy" id="6130"/>
    <lineage>
        <taxon>Eukaryota</taxon>
        <taxon>Metazoa</taxon>
        <taxon>Cnidaria</taxon>
        <taxon>Anthozoa</taxon>
        <taxon>Hexacorallia</taxon>
        <taxon>Scleractinia</taxon>
        <taxon>Astrocoeniina</taxon>
        <taxon>Acroporidae</taxon>
        <taxon>Acropora</taxon>
    </lineage>
</organism>
<proteinExistence type="predicted"/>